<protein>
    <submittedName>
        <fullName evidence="2">Uncharacterized protein</fullName>
    </submittedName>
</protein>
<organism evidence="2 3">
    <name type="scientific">Massilia horti</name>
    <dbReference type="NCBI Taxonomy" id="2562153"/>
    <lineage>
        <taxon>Bacteria</taxon>
        <taxon>Pseudomonadati</taxon>
        <taxon>Pseudomonadota</taxon>
        <taxon>Betaproteobacteria</taxon>
        <taxon>Burkholderiales</taxon>
        <taxon>Oxalobacteraceae</taxon>
        <taxon>Telluria group</taxon>
        <taxon>Massilia</taxon>
    </lineage>
</organism>
<comment type="caution">
    <text evidence="2">The sequence shown here is derived from an EMBL/GenBank/DDBJ whole genome shotgun (WGS) entry which is preliminary data.</text>
</comment>
<evidence type="ECO:0000313" key="3">
    <source>
        <dbReference type="Proteomes" id="UP000297258"/>
    </source>
</evidence>
<dbReference type="AlphaFoldDB" id="A0A4Y9T660"/>
<dbReference type="EMBL" id="SPUM01000005">
    <property type="protein sequence ID" value="TFW35985.1"/>
    <property type="molecule type" value="Genomic_DNA"/>
</dbReference>
<dbReference type="OrthoDB" id="8754388at2"/>
<evidence type="ECO:0000313" key="2">
    <source>
        <dbReference type="EMBL" id="TFW35985.1"/>
    </source>
</evidence>
<proteinExistence type="predicted"/>
<reference evidence="2 3" key="1">
    <citation type="submission" date="2019-03" db="EMBL/GenBank/DDBJ databases">
        <title>Draft genome of Massilia hortus sp. nov., a novel bacterial species of the Oxalobacteraceae family.</title>
        <authorList>
            <person name="Peta V."/>
            <person name="Raths R."/>
            <person name="Bucking H."/>
        </authorList>
    </citation>
    <scope>NUCLEOTIDE SEQUENCE [LARGE SCALE GENOMIC DNA]</scope>
    <source>
        <strain evidence="2 3">ONC3</strain>
    </source>
</reference>
<dbReference type="Proteomes" id="UP000297258">
    <property type="component" value="Unassembled WGS sequence"/>
</dbReference>
<sequence>MRFFPVRATLAILLALAAPVVLGAQSGSSQKTSDLTTVGSLSELPVDILDELGGVAAIADIGGNFNPTCVSQPGVPNSRLVRAAISPKLAQITVEHGGIVRYVETLEFRKRAGKWKLAQQANEAGR</sequence>
<name>A0A4Y9T660_9BURK</name>
<feature type="signal peptide" evidence="1">
    <location>
        <begin position="1"/>
        <end position="23"/>
    </location>
</feature>
<evidence type="ECO:0000256" key="1">
    <source>
        <dbReference type="SAM" id="SignalP"/>
    </source>
</evidence>
<keyword evidence="1" id="KW-0732">Signal</keyword>
<accession>A0A4Y9T660</accession>
<gene>
    <name evidence="2" type="ORF">E4O92_00725</name>
</gene>
<feature type="chain" id="PRO_5021345583" evidence="1">
    <location>
        <begin position="24"/>
        <end position="126"/>
    </location>
</feature>
<dbReference type="RefSeq" id="WP_135187830.1">
    <property type="nucleotide sequence ID" value="NZ_SPUM01000005.1"/>
</dbReference>
<keyword evidence="3" id="KW-1185">Reference proteome</keyword>